<evidence type="ECO:0000313" key="1">
    <source>
        <dbReference type="EMBL" id="PQO32017.1"/>
    </source>
</evidence>
<dbReference type="AlphaFoldDB" id="A0A2S8FIN9"/>
<evidence type="ECO:0000313" key="2">
    <source>
        <dbReference type="Proteomes" id="UP000238322"/>
    </source>
</evidence>
<gene>
    <name evidence="1" type="ORF">C5Y83_17365</name>
</gene>
<comment type="caution">
    <text evidence="1">The sequence shown here is derived from an EMBL/GenBank/DDBJ whole genome shotgun (WGS) entry which is preliminary data.</text>
</comment>
<organism evidence="1 2">
    <name type="scientific">Blastopirellula marina</name>
    <dbReference type="NCBI Taxonomy" id="124"/>
    <lineage>
        <taxon>Bacteria</taxon>
        <taxon>Pseudomonadati</taxon>
        <taxon>Planctomycetota</taxon>
        <taxon>Planctomycetia</taxon>
        <taxon>Pirellulales</taxon>
        <taxon>Pirellulaceae</taxon>
        <taxon>Blastopirellula</taxon>
    </lineage>
</organism>
<sequence>MRPALMVFHPNVLMLGLAWLTIFGSGCSQGWKTMQVELPTGDTPESTFETLQAASAERDWPKFYGCLTNEARYDMIETLLRDGSHLNFRAKHDDEYIQIDPDRRRPLSGWEKEQALEVSAVFDEYQLPDRGRVWPGDIDNLDEFIPKISDALLLWEDNSLIDQESTMSDLRVDDDWAIAQVNDFHDRYHRDGWGKLHFKNVDGRWLIDASPWWTPWGPPTQKELIRQRAE</sequence>
<protein>
    <submittedName>
        <fullName evidence="1">Uncharacterized protein</fullName>
    </submittedName>
</protein>
<dbReference type="Proteomes" id="UP000238322">
    <property type="component" value="Unassembled WGS sequence"/>
</dbReference>
<dbReference type="RefSeq" id="WP_105331030.1">
    <property type="nucleotide sequence ID" value="NZ_PUHY01000012.1"/>
</dbReference>
<reference evidence="1 2" key="1">
    <citation type="submission" date="2018-02" db="EMBL/GenBank/DDBJ databases">
        <title>Comparative genomes isolates from brazilian mangrove.</title>
        <authorList>
            <person name="Araujo J.E."/>
            <person name="Taketani R.G."/>
            <person name="Silva M.C.P."/>
            <person name="Loureco M.V."/>
            <person name="Andreote F.D."/>
        </authorList>
    </citation>
    <scope>NUCLEOTIDE SEQUENCE [LARGE SCALE GENOMIC DNA]</scope>
    <source>
        <strain evidence="1 2">Hex-1 MGV</strain>
    </source>
</reference>
<dbReference type="PROSITE" id="PS51257">
    <property type="entry name" value="PROKAR_LIPOPROTEIN"/>
    <property type="match status" value="1"/>
</dbReference>
<name>A0A2S8FIN9_9BACT</name>
<dbReference type="EMBL" id="PUHY01000012">
    <property type="protein sequence ID" value="PQO32017.1"/>
    <property type="molecule type" value="Genomic_DNA"/>
</dbReference>
<accession>A0A2S8FIN9</accession>
<proteinExistence type="predicted"/>